<keyword evidence="3" id="KW-1185">Reference proteome</keyword>
<evidence type="ECO:0008006" key="4">
    <source>
        <dbReference type="Google" id="ProtNLM"/>
    </source>
</evidence>
<proteinExistence type="predicted"/>
<name>A0ABW6D1B9_9BACT</name>
<evidence type="ECO:0000313" key="3">
    <source>
        <dbReference type="Proteomes" id="UP001598114"/>
    </source>
</evidence>
<feature type="signal peptide" evidence="1">
    <location>
        <begin position="1"/>
        <end position="23"/>
    </location>
</feature>
<dbReference type="EMBL" id="JBBKYA010000003">
    <property type="protein sequence ID" value="MFD3275830.1"/>
    <property type="molecule type" value="Genomic_DNA"/>
</dbReference>
<accession>A0ABW6D1B9</accession>
<keyword evidence="1" id="KW-0732">Signal</keyword>
<sequence length="181" mass="20216">MKSLIIRITLSFVLLLSSQLTYGQLKDWAAGFRIGEPGGFMARKYSENGVNAIEVNIGTYGGLWGTDRTYQDGTFRNIGYSVNVLYLWHHPTLVNADLHTYYGFGPQINSRDWYPNKTSNNQADGRNRVSGMGATAIGGLEYFPIDAPNLSFFSEIGFYAEIFPNPFFMNLQGGIGVRVNF</sequence>
<dbReference type="Proteomes" id="UP001598114">
    <property type="component" value="Unassembled WGS sequence"/>
</dbReference>
<comment type="caution">
    <text evidence="2">The sequence shown here is derived from an EMBL/GenBank/DDBJ whole genome shotgun (WGS) entry which is preliminary data.</text>
</comment>
<organism evidence="2 3">
    <name type="scientific">Aquirufa echingensis</name>
    <dbReference type="NCBI Taxonomy" id="3096516"/>
    <lineage>
        <taxon>Bacteria</taxon>
        <taxon>Pseudomonadati</taxon>
        <taxon>Bacteroidota</taxon>
        <taxon>Cytophagia</taxon>
        <taxon>Cytophagales</taxon>
        <taxon>Flectobacillaceae</taxon>
        <taxon>Aquirufa</taxon>
    </lineage>
</organism>
<evidence type="ECO:0000313" key="2">
    <source>
        <dbReference type="EMBL" id="MFD3275830.1"/>
    </source>
</evidence>
<evidence type="ECO:0000256" key="1">
    <source>
        <dbReference type="SAM" id="SignalP"/>
    </source>
</evidence>
<dbReference type="RefSeq" id="WP_377976107.1">
    <property type="nucleotide sequence ID" value="NZ_JBBKYA010000003.1"/>
</dbReference>
<feature type="chain" id="PRO_5045812480" description="Outer membrane protein beta-barrel domain-containing protein" evidence="1">
    <location>
        <begin position="24"/>
        <end position="181"/>
    </location>
</feature>
<reference evidence="2 3" key="1">
    <citation type="submission" date="2024-03" db="EMBL/GenBank/DDBJ databases">
        <title>Aquirufa genome sequencing.</title>
        <authorList>
            <person name="Pitt A."/>
            <person name="Hahn M.W."/>
        </authorList>
    </citation>
    <scope>NUCLEOTIDE SEQUENCE [LARGE SCALE GENOMIC DNA]</scope>
    <source>
        <strain evidence="2 3">PLAD-142S6K</strain>
    </source>
</reference>
<protein>
    <recommendedName>
        <fullName evidence="4">Outer membrane protein beta-barrel domain-containing protein</fullName>
    </recommendedName>
</protein>
<gene>
    <name evidence="2" type="ORF">SKC38_06290</name>
</gene>